<dbReference type="AlphaFoldDB" id="A0AAD4CBL4"/>
<comment type="caution">
    <text evidence="2">The sequence shown here is derived from an EMBL/GenBank/DDBJ whole genome shotgun (WGS) entry which is preliminary data.</text>
</comment>
<organism evidence="2 3">
    <name type="scientific">Aspergillus nanangensis</name>
    <dbReference type="NCBI Taxonomy" id="2582783"/>
    <lineage>
        <taxon>Eukaryota</taxon>
        <taxon>Fungi</taxon>
        <taxon>Dikarya</taxon>
        <taxon>Ascomycota</taxon>
        <taxon>Pezizomycotina</taxon>
        <taxon>Eurotiomycetes</taxon>
        <taxon>Eurotiomycetidae</taxon>
        <taxon>Eurotiales</taxon>
        <taxon>Aspergillaceae</taxon>
        <taxon>Aspergillus</taxon>
        <taxon>Aspergillus subgen. Circumdati</taxon>
    </lineage>
</organism>
<feature type="region of interest" description="Disordered" evidence="1">
    <location>
        <begin position="127"/>
        <end position="147"/>
    </location>
</feature>
<accession>A0AAD4CBL4</accession>
<name>A0AAD4CBL4_ASPNN</name>
<dbReference type="EMBL" id="VCAU01000164">
    <property type="protein sequence ID" value="KAF9883459.1"/>
    <property type="molecule type" value="Genomic_DNA"/>
</dbReference>
<reference evidence="2" key="1">
    <citation type="journal article" date="2019" name="Beilstein J. Org. Chem.">
        <title>Nanangenines: drimane sesquiterpenoids as the dominant metabolite cohort of a novel Australian fungus, Aspergillus nanangensis.</title>
        <authorList>
            <person name="Lacey H.J."/>
            <person name="Gilchrist C.L.M."/>
            <person name="Crombie A."/>
            <person name="Kalaitzis J.A."/>
            <person name="Vuong D."/>
            <person name="Rutledge P.J."/>
            <person name="Turner P."/>
            <person name="Pitt J.I."/>
            <person name="Lacey E."/>
            <person name="Chooi Y.H."/>
            <person name="Piggott A.M."/>
        </authorList>
    </citation>
    <scope>NUCLEOTIDE SEQUENCE</scope>
    <source>
        <strain evidence="2">MST-FP2251</strain>
    </source>
</reference>
<feature type="compositionally biased region" description="Low complexity" evidence="1">
    <location>
        <begin position="1"/>
        <end position="10"/>
    </location>
</feature>
<sequence>MNSRITSRSTTETRDSNLEAHNGLDPVDGLTEHVTHDTLLTQEEITLYSKLESSGALRNILSSPEIDSTRPFLDHDLRKAIETLNASTAAIQRQTEILTSQCENLNRQISLEDEREGIQSRDLRRLRQKHESGRQNTAAASSDLARDVESRLKSESDKVTMEGKRILSSLAGRLKEDDRVLADLERLASGIESTSDDASIIKKTSNFGTLLSQLVSEEIQVRLDRLYLESLQTSLGDTSFGSSEAHEGEALVALEGEMESLYPEIDILAEVSTKQQFSEPVLRELQHHHGQLRMASHNRLDYILDIVTEMALSTESLTKALKDRESFCGALESFASTYRTEIGDQFLEQSSARRETLRRRSTQVVPTPFSENHIAAHPESQTLASLLRRVGLSFESVFQSEEEDGGVHALSDKREDMVECLRNYGIAADSPLIAEALSTDQAGRLLSSSLHATSNSEVSLSDMDHDRKLTDLESQLGLIQKGIERLDLDAVYRRDKNQEKFMERWS</sequence>
<evidence type="ECO:0000313" key="2">
    <source>
        <dbReference type="EMBL" id="KAF9883459.1"/>
    </source>
</evidence>
<reference evidence="2" key="2">
    <citation type="submission" date="2020-02" db="EMBL/GenBank/DDBJ databases">
        <authorList>
            <person name="Gilchrist C.L.M."/>
            <person name="Chooi Y.-H."/>
        </authorList>
    </citation>
    <scope>NUCLEOTIDE SEQUENCE</scope>
    <source>
        <strain evidence="2">MST-FP2251</strain>
    </source>
</reference>
<gene>
    <name evidence="2" type="ORF">FE257_003457</name>
</gene>
<evidence type="ECO:0000256" key="1">
    <source>
        <dbReference type="SAM" id="MobiDB-lite"/>
    </source>
</evidence>
<feature type="region of interest" description="Disordered" evidence="1">
    <location>
        <begin position="1"/>
        <end position="30"/>
    </location>
</feature>
<protein>
    <submittedName>
        <fullName evidence="2">Uncharacterized protein</fullName>
    </submittedName>
</protein>
<keyword evidence="3" id="KW-1185">Reference proteome</keyword>
<evidence type="ECO:0000313" key="3">
    <source>
        <dbReference type="Proteomes" id="UP001194746"/>
    </source>
</evidence>
<dbReference type="Proteomes" id="UP001194746">
    <property type="component" value="Unassembled WGS sequence"/>
</dbReference>
<proteinExistence type="predicted"/>